<reference evidence="1 2" key="1">
    <citation type="submission" date="2021-03" db="EMBL/GenBank/DDBJ databases">
        <title>Antimicrobial resistance genes in bacteria isolated from Japanese honey, and their potential for conferring macrolide and lincosamide resistance in the American foulbrood pathogen Paenibacillus larvae.</title>
        <authorList>
            <person name="Okamoto M."/>
            <person name="Kumagai M."/>
            <person name="Kanamori H."/>
            <person name="Takamatsu D."/>
        </authorList>
    </citation>
    <scope>NUCLEOTIDE SEQUENCE [LARGE SCALE GENOMIC DNA]</scope>
    <source>
        <strain evidence="1 2">J15TS10</strain>
    </source>
</reference>
<sequence length="95" mass="11346">MGYKFATVKIADIDTLLNDEERNQLYRLLNLITDRRVENGKKYNRYLVINQDEQYAPAVLNLMKQQGHWENSDLELHPKKPYWRSLRYGPSECSK</sequence>
<name>A0ABQ4MPK0_9BACL</name>
<accession>A0ABQ4MPK0</accession>
<dbReference type="Proteomes" id="UP000681290">
    <property type="component" value="Unassembled WGS sequence"/>
</dbReference>
<protein>
    <submittedName>
        <fullName evidence="1">Uncharacterized protein</fullName>
    </submittedName>
</protein>
<comment type="caution">
    <text evidence="1">The sequence shown here is derived from an EMBL/GenBank/DDBJ whole genome shotgun (WGS) entry which is preliminary data.</text>
</comment>
<dbReference type="EMBL" id="BOSM01000002">
    <property type="protein sequence ID" value="GIP57884.1"/>
    <property type="molecule type" value="Genomic_DNA"/>
</dbReference>
<evidence type="ECO:0000313" key="2">
    <source>
        <dbReference type="Proteomes" id="UP000681290"/>
    </source>
</evidence>
<dbReference type="RefSeq" id="WP_213590371.1">
    <property type="nucleotide sequence ID" value="NZ_BOSM01000002.1"/>
</dbReference>
<gene>
    <name evidence="1" type="ORF">J15TS10_16980</name>
</gene>
<proteinExistence type="predicted"/>
<evidence type="ECO:0000313" key="1">
    <source>
        <dbReference type="EMBL" id="GIP57884.1"/>
    </source>
</evidence>
<organism evidence="1 2">
    <name type="scientific">Paenibacillus woosongensis</name>
    <dbReference type="NCBI Taxonomy" id="307580"/>
    <lineage>
        <taxon>Bacteria</taxon>
        <taxon>Bacillati</taxon>
        <taxon>Bacillota</taxon>
        <taxon>Bacilli</taxon>
        <taxon>Bacillales</taxon>
        <taxon>Paenibacillaceae</taxon>
        <taxon>Paenibacillus</taxon>
    </lineage>
</organism>
<keyword evidence="2" id="KW-1185">Reference proteome</keyword>